<evidence type="ECO:0000313" key="1">
    <source>
        <dbReference type="EMBL" id="KAJ8112015.1"/>
    </source>
</evidence>
<name>A0ACC2IA20_9PLEO</name>
<proteinExistence type="predicted"/>
<accession>A0ACC2IA20</accession>
<protein>
    <submittedName>
        <fullName evidence="1">Uncharacterized protein</fullName>
    </submittedName>
</protein>
<comment type="caution">
    <text evidence="1">The sequence shown here is derived from an EMBL/GenBank/DDBJ whole genome shotgun (WGS) entry which is preliminary data.</text>
</comment>
<organism evidence="1 2">
    <name type="scientific">Boeremia exigua</name>
    <dbReference type="NCBI Taxonomy" id="749465"/>
    <lineage>
        <taxon>Eukaryota</taxon>
        <taxon>Fungi</taxon>
        <taxon>Dikarya</taxon>
        <taxon>Ascomycota</taxon>
        <taxon>Pezizomycotina</taxon>
        <taxon>Dothideomycetes</taxon>
        <taxon>Pleosporomycetidae</taxon>
        <taxon>Pleosporales</taxon>
        <taxon>Pleosporineae</taxon>
        <taxon>Didymellaceae</taxon>
        <taxon>Boeremia</taxon>
    </lineage>
</organism>
<gene>
    <name evidence="1" type="ORF">OPT61_g5528</name>
</gene>
<reference evidence="1" key="1">
    <citation type="submission" date="2022-11" db="EMBL/GenBank/DDBJ databases">
        <title>Genome Sequence of Boeremia exigua.</title>
        <authorList>
            <person name="Buettner E."/>
        </authorList>
    </citation>
    <scope>NUCLEOTIDE SEQUENCE</scope>
    <source>
        <strain evidence="1">CU02</strain>
    </source>
</reference>
<evidence type="ECO:0000313" key="2">
    <source>
        <dbReference type="Proteomes" id="UP001153331"/>
    </source>
</evidence>
<dbReference type="Proteomes" id="UP001153331">
    <property type="component" value="Unassembled WGS sequence"/>
</dbReference>
<dbReference type="EMBL" id="JAPHNI010000358">
    <property type="protein sequence ID" value="KAJ8112015.1"/>
    <property type="molecule type" value="Genomic_DNA"/>
</dbReference>
<keyword evidence="2" id="KW-1185">Reference proteome</keyword>
<sequence>MIKHEGSSLVAGQYNANGGVCQVGERCRNGVSKAGEDNGVTAVTDWIGTDWRHNHARLLAGNDGKSPGATGVVAAPLWGASTANLASISTSSLLSPHICGYQHWRSGHCQRLLVAGRNNLTTAMAGQRSGPRHSVPVLCCVAVSLPLVVLQPPSEWASALGAEGDRHDQTLESQRWRVVARYDEAERDRANMCPSHAALESFFSSPSTAVCSHSFSRTSRTAAHIPEMSEQLSSAPYPTVAVFDVDRRSSYPDDMSTTSSTGSVSDQDQPKNGDPALRPRLGSRKSSGTIIIPRDSPHVELKEEEYDDGDARTMSPRRSSEEIEKMGQDARQALIEQAKQLQASLMEIVDRVEVVKSEHEKLEGGNKFLQSYIGELMQTSKLTSSGAGKASKVKGKGRIIK</sequence>